<dbReference type="AlphaFoldDB" id="A0AAW8WT25"/>
<sequence length="91" mass="10471">MKYDYIEYVPEHMKVQQSEVLHDDNVYGGQKILIYFTNTLNKTTGIAEVPTYKWIDKGNLSSDDIAFCNKVLHWNASGFFQNARDGGMKFA</sequence>
<evidence type="ECO:0000313" key="2">
    <source>
        <dbReference type="Proteomes" id="UP001253287"/>
    </source>
</evidence>
<dbReference type="RefSeq" id="WP_118992432.1">
    <property type="nucleotide sequence ID" value="NZ_CP083391.1"/>
</dbReference>
<reference evidence="1" key="1">
    <citation type="submission" date="2023-08" db="EMBL/GenBank/DDBJ databases">
        <title>Lactobacillus from the Female Urinary Tract.</title>
        <authorList>
            <person name="Stegman N."/>
            <person name="Jackson B."/>
            <person name="Steiling M."/>
            <person name="Sedano C."/>
            <person name="Wolfe A."/>
            <person name="Putonti C."/>
        </authorList>
    </citation>
    <scope>NUCLEOTIDE SEQUENCE</scope>
    <source>
        <strain evidence="1">UMB5661</strain>
    </source>
</reference>
<dbReference type="Proteomes" id="UP001253287">
    <property type="component" value="Unassembled WGS sequence"/>
</dbReference>
<name>A0AAW8WT25_9LACO</name>
<proteinExistence type="predicted"/>
<organism evidence="1 2">
    <name type="scientific">Lactobacillus crispatus</name>
    <dbReference type="NCBI Taxonomy" id="47770"/>
    <lineage>
        <taxon>Bacteria</taxon>
        <taxon>Bacillati</taxon>
        <taxon>Bacillota</taxon>
        <taxon>Bacilli</taxon>
        <taxon>Lactobacillales</taxon>
        <taxon>Lactobacillaceae</taxon>
        <taxon>Lactobacillus</taxon>
    </lineage>
</organism>
<accession>A0AAW8WT25</accession>
<comment type="caution">
    <text evidence="1">The sequence shown here is derived from an EMBL/GenBank/DDBJ whole genome shotgun (WGS) entry which is preliminary data.</text>
</comment>
<protein>
    <submittedName>
        <fullName evidence="1">Uncharacterized protein</fullName>
    </submittedName>
</protein>
<evidence type="ECO:0000313" key="1">
    <source>
        <dbReference type="EMBL" id="MDT9610708.1"/>
    </source>
</evidence>
<dbReference type="EMBL" id="JAVTXN010000130">
    <property type="protein sequence ID" value="MDT9610708.1"/>
    <property type="molecule type" value="Genomic_DNA"/>
</dbReference>
<gene>
    <name evidence="1" type="ORF">RON39_11540</name>
</gene>